<sequence length="27" mass="3016">MGVPFSLHPIYLSCGLSPVDPHFTTHY</sequence>
<dbReference type="EMBL" id="GGEC01066360">
    <property type="protein sequence ID" value="MBX46844.1"/>
    <property type="molecule type" value="Transcribed_RNA"/>
</dbReference>
<organism evidence="1">
    <name type="scientific">Rhizophora mucronata</name>
    <name type="common">Asiatic mangrove</name>
    <dbReference type="NCBI Taxonomy" id="61149"/>
    <lineage>
        <taxon>Eukaryota</taxon>
        <taxon>Viridiplantae</taxon>
        <taxon>Streptophyta</taxon>
        <taxon>Embryophyta</taxon>
        <taxon>Tracheophyta</taxon>
        <taxon>Spermatophyta</taxon>
        <taxon>Magnoliopsida</taxon>
        <taxon>eudicotyledons</taxon>
        <taxon>Gunneridae</taxon>
        <taxon>Pentapetalae</taxon>
        <taxon>rosids</taxon>
        <taxon>fabids</taxon>
        <taxon>Malpighiales</taxon>
        <taxon>Rhizophoraceae</taxon>
        <taxon>Rhizophora</taxon>
    </lineage>
</organism>
<dbReference type="AlphaFoldDB" id="A0A2P2NWH5"/>
<evidence type="ECO:0000313" key="1">
    <source>
        <dbReference type="EMBL" id="MBX46844.1"/>
    </source>
</evidence>
<reference evidence="1" key="1">
    <citation type="submission" date="2018-02" db="EMBL/GenBank/DDBJ databases">
        <title>Rhizophora mucronata_Transcriptome.</title>
        <authorList>
            <person name="Meera S.P."/>
            <person name="Sreeshan A."/>
            <person name="Augustine A."/>
        </authorList>
    </citation>
    <scope>NUCLEOTIDE SEQUENCE</scope>
    <source>
        <tissue evidence="1">Leaf</tissue>
    </source>
</reference>
<proteinExistence type="predicted"/>
<name>A0A2P2NWH5_RHIMU</name>
<protein>
    <submittedName>
        <fullName evidence="1">Uncharacterized protein</fullName>
    </submittedName>
</protein>
<accession>A0A2P2NWH5</accession>